<protein>
    <submittedName>
        <fullName evidence="2">Uncharacterized protein</fullName>
    </submittedName>
</protein>
<feature type="region of interest" description="Disordered" evidence="1">
    <location>
        <begin position="14"/>
        <end position="54"/>
    </location>
</feature>
<organism evidence="2">
    <name type="scientific">Salix viminalis</name>
    <name type="common">Common osier</name>
    <name type="synonym">Basket willow</name>
    <dbReference type="NCBI Taxonomy" id="40686"/>
    <lineage>
        <taxon>Eukaryota</taxon>
        <taxon>Viridiplantae</taxon>
        <taxon>Streptophyta</taxon>
        <taxon>Embryophyta</taxon>
        <taxon>Tracheophyta</taxon>
        <taxon>Spermatophyta</taxon>
        <taxon>Magnoliopsida</taxon>
        <taxon>eudicotyledons</taxon>
        <taxon>Gunneridae</taxon>
        <taxon>Pentapetalae</taxon>
        <taxon>rosids</taxon>
        <taxon>fabids</taxon>
        <taxon>Malpighiales</taxon>
        <taxon>Salicaceae</taxon>
        <taxon>Saliceae</taxon>
        <taxon>Salix</taxon>
    </lineage>
</organism>
<reference evidence="2" key="1">
    <citation type="submission" date="2019-03" db="EMBL/GenBank/DDBJ databases">
        <authorList>
            <person name="Mank J."/>
            <person name="Almeida P."/>
        </authorList>
    </citation>
    <scope>NUCLEOTIDE SEQUENCE</scope>
    <source>
        <strain evidence="2">78183</strain>
    </source>
</reference>
<dbReference type="EMBL" id="CAADRP010002154">
    <property type="protein sequence ID" value="VFU62606.1"/>
    <property type="molecule type" value="Genomic_DNA"/>
</dbReference>
<dbReference type="AlphaFoldDB" id="A0A6N2N9A2"/>
<proteinExistence type="predicted"/>
<evidence type="ECO:0000256" key="1">
    <source>
        <dbReference type="SAM" id="MobiDB-lite"/>
    </source>
</evidence>
<accession>A0A6N2N9A2</accession>
<evidence type="ECO:0000313" key="2">
    <source>
        <dbReference type="EMBL" id="VFU62606.1"/>
    </source>
</evidence>
<feature type="compositionally biased region" description="Basic and acidic residues" evidence="1">
    <location>
        <begin position="20"/>
        <end position="51"/>
    </location>
</feature>
<gene>
    <name evidence="2" type="ORF">SVIM_LOCUS473844</name>
</gene>
<sequence length="108" mass="12564">MKWLRSGIGRVNSVVTEEYDPARPNDYEDYRREKKRKAMEAERRRQEERKERVGRRKTGRGYEYFWEEAWKRRAAMSGGGVPRSPSPPSNGDGFRIGKSETVGLGVVK</sequence>
<feature type="region of interest" description="Disordered" evidence="1">
    <location>
        <begin position="76"/>
        <end position="108"/>
    </location>
</feature>
<name>A0A6N2N9A2_SALVM</name>